<keyword evidence="10" id="KW-1185">Reference proteome</keyword>
<feature type="transmembrane region" description="Helical" evidence="7">
    <location>
        <begin position="284"/>
        <end position="308"/>
    </location>
</feature>
<comment type="subcellular location">
    <subcellularLocation>
        <location evidence="1">Membrane</location>
        <topology evidence="1">Multi-pass membrane protein</topology>
    </subcellularLocation>
</comment>
<evidence type="ECO:0000256" key="2">
    <source>
        <dbReference type="ARBA" id="ARBA00022448"/>
    </source>
</evidence>
<evidence type="ECO:0000256" key="5">
    <source>
        <dbReference type="ARBA" id="ARBA00023136"/>
    </source>
</evidence>
<feature type="transmembrane region" description="Helical" evidence="7">
    <location>
        <begin position="370"/>
        <end position="388"/>
    </location>
</feature>
<protein>
    <submittedName>
        <fullName evidence="9">LADA_0H01618g1_1</fullName>
    </submittedName>
</protein>
<dbReference type="AlphaFoldDB" id="A0A1G4JZC7"/>
<evidence type="ECO:0000256" key="7">
    <source>
        <dbReference type="SAM" id="Phobius"/>
    </source>
</evidence>
<dbReference type="STRING" id="1266660.A0A1G4JZC7"/>
<dbReference type="EMBL" id="LT598461">
    <property type="protein sequence ID" value="SCU96571.1"/>
    <property type="molecule type" value="Genomic_DNA"/>
</dbReference>
<keyword evidence="5 7" id="KW-0472">Membrane</keyword>
<dbReference type="PANTHER" id="PTHR23502:SF151">
    <property type="entry name" value="MAJOR FACILITATOR SUPERFAMILY (MFS) PROFILE DOMAIN-CONTAINING PROTEIN"/>
    <property type="match status" value="1"/>
</dbReference>
<feature type="transmembrane region" description="Helical" evidence="7">
    <location>
        <begin position="458"/>
        <end position="478"/>
    </location>
</feature>
<dbReference type="PROSITE" id="PS50850">
    <property type="entry name" value="MFS"/>
    <property type="match status" value="1"/>
</dbReference>
<dbReference type="Gene3D" id="1.20.1720.10">
    <property type="entry name" value="Multidrug resistance protein D"/>
    <property type="match status" value="1"/>
</dbReference>
<keyword evidence="4 7" id="KW-1133">Transmembrane helix</keyword>
<dbReference type="InterPro" id="IPR036259">
    <property type="entry name" value="MFS_trans_sf"/>
</dbReference>
<feature type="transmembrane region" description="Helical" evidence="7">
    <location>
        <begin position="320"/>
        <end position="342"/>
    </location>
</feature>
<name>A0A1G4JZC7_9SACH</name>
<dbReference type="Gene3D" id="1.20.1250.20">
    <property type="entry name" value="MFS general substrate transporter like domains"/>
    <property type="match status" value="1"/>
</dbReference>
<keyword evidence="2" id="KW-0813">Transport</keyword>
<evidence type="ECO:0000259" key="8">
    <source>
        <dbReference type="PROSITE" id="PS50850"/>
    </source>
</evidence>
<feature type="transmembrane region" description="Helical" evidence="7">
    <location>
        <begin position="44"/>
        <end position="64"/>
    </location>
</feature>
<evidence type="ECO:0000256" key="1">
    <source>
        <dbReference type="ARBA" id="ARBA00004141"/>
    </source>
</evidence>
<dbReference type="PANTHER" id="PTHR23502">
    <property type="entry name" value="MAJOR FACILITATOR SUPERFAMILY"/>
    <property type="match status" value="1"/>
</dbReference>
<evidence type="ECO:0000313" key="10">
    <source>
        <dbReference type="Proteomes" id="UP000190274"/>
    </source>
</evidence>
<evidence type="ECO:0000256" key="3">
    <source>
        <dbReference type="ARBA" id="ARBA00022692"/>
    </source>
</evidence>
<evidence type="ECO:0000256" key="6">
    <source>
        <dbReference type="ARBA" id="ARBA00038347"/>
    </source>
</evidence>
<proteinExistence type="inferred from homology"/>
<feature type="transmembrane region" description="Helical" evidence="7">
    <location>
        <begin position="432"/>
        <end position="452"/>
    </location>
</feature>
<dbReference type="Proteomes" id="UP000190274">
    <property type="component" value="Chromosome H"/>
</dbReference>
<evidence type="ECO:0000256" key="4">
    <source>
        <dbReference type="ARBA" id="ARBA00022989"/>
    </source>
</evidence>
<feature type="transmembrane region" description="Helical" evidence="7">
    <location>
        <begin position="200"/>
        <end position="219"/>
    </location>
</feature>
<feature type="domain" description="Major facilitator superfamily (MFS) profile" evidence="8">
    <location>
        <begin position="45"/>
        <end position="486"/>
    </location>
</feature>
<dbReference type="OrthoDB" id="440553at2759"/>
<organism evidence="9 10">
    <name type="scientific">Lachancea dasiensis</name>
    <dbReference type="NCBI Taxonomy" id="1072105"/>
    <lineage>
        <taxon>Eukaryota</taxon>
        <taxon>Fungi</taxon>
        <taxon>Dikarya</taxon>
        <taxon>Ascomycota</taxon>
        <taxon>Saccharomycotina</taxon>
        <taxon>Saccharomycetes</taxon>
        <taxon>Saccharomycetales</taxon>
        <taxon>Saccharomycetaceae</taxon>
        <taxon>Lachancea</taxon>
    </lineage>
</organism>
<dbReference type="GO" id="GO:0022857">
    <property type="term" value="F:transmembrane transporter activity"/>
    <property type="evidence" value="ECO:0007669"/>
    <property type="project" value="InterPro"/>
</dbReference>
<reference evidence="9 10" key="1">
    <citation type="submission" date="2016-03" db="EMBL/GenBank/DDBJ databases">
        <authorList>
            <person name="Devillers H."/>
        </authorList>
    </citation>
    <scope>NUCLEOTIDE SEQUENCE [LARGE SCALE GENOMIC DNA]</scope>
    <source>
        <strain evidence="9">CBS 10888</strain>
    </source>
</reference>
<dbReference type="InterPro" id="IPR011701">
    <property type="entry name" value="MFS"/>
</dbReference>
<comment type="similarity">
    <text evidence="6">Belongs to the major facilitator superfamily. CAR1 family.</text>
</comment>
<dbReference type="SUPFAM" id="SSF103473">
    <property type="entry name" value="MFS general substrate transporter"/>
    <property type="match status" value="1"/>
</dbReference>
<sequence length="496" mass="53281">MSEGSSLRGASASVETAGASHKDAIAGPIEPPPYCMYSKGETSLLIVVVSIAASFSGFASNIYFPSIPTIAADLSVPVELVNLTVTSYMVFQGLAPTFWGALADARGRRITYILTFLVFFAACVSLAKTRNYATLITIRALQSTGSASSIALGAGVIGDITTRAERGGFMGIFQAGMLVPVAIGPVIGGGLASSLGWRSVFWFLAIYAGVFLIVLTLVLPESLRALVGDGTLRVEGFISYPLVIYQRRYRKRNPNFTAQNRSELPPKKPIDILGSLRMLTNKRAILVISFLAIYYTIWQMSITVLSSLLKTTYGLDETQIGLTFIANGVGSMVGSLLTGKLLDMDYARTKTKYKDCEEDIPLDYVRLRTMWIWSAMQIISVLVFGWMLDKGIHIAVPIVCTFFTGWGAMGIQSTVSTYMVDLFPEGSASASAAVNLARCLLGAGGTAAAMPILNAIGIGWGFTMLAAIMLAAIGLIVAQMQLGRKWRETENNNPIA</sequence>
<gene>
    <name evidence="9" type="ORF">LADA_0H01618G</name>
</gene>
<dbReference type="Pfam" id="PF07690">
    <property type="entry name" value="MFS_1"/>
    <property type="match status" value="1"/>
</dbReference>
<dbReference type="InterPro" id="IPR020846">
    <property type="entry name" value="MFS_dom"/>
</dbReference>
<evidence type="ECO:0000313" key="9">
    <source>
        <dbReference type="EMBL" id="SCU96571.1"/>
    </source>
</evidence>
<dbReference type="GO" id="GO:0005886">
    <property type="term" value="C:plasma membrane"/>
    <property type="evidence" value="ECO:0007669"/>
    <property type="project" value="TreeGrafter"/>
</dbReference>
<feature type="transmembrane region" description="Helical" evidence="7">
    <location>
        <begin position="110"/>
        <end position="127"/>
    </location>
</feature>
<feature type="transmembrane region" description="Helical" evidence="7">
    <location>
        <begin position="84"/>
        <end position="103"/>
    </location>
</feature>
<accession>A0A1G4JZC7</accession>
<keyword evidence="3 7" id="KW-0812">Transmembrane</keyword>
<feature type="transmembrane region" description="Helical" evidence="7">
    <location>
        <begin position="394"/>
        <end position="420"/>
    </location>
</feature>
<feature type="transmembrane region" description="Helical" evidence="7">
    <location>
        <begin position="169"/>
        <end position="188"/>
    </location>
</feature>
<dbReference type="FunFam" id="1.20.1720.10:FF:000009">
    <property type="entry name" value="MFS multidrug transporter"/>
    <property type="match status" value="1"/>
</dbReference>